<evidence type="ECO:0000313" key="9">
    <source>
        <dbReference type="EMBL" id="RBO85616.1"/>
    </source>
</evidence>
<feature type="compositionally biased region" description="Polar residues" evidence="6">
    <location>
        <begin position="729"/>
        <end position="747"/>
    </location>
</feature>
<dbReference type="SUPFAM" id="SSF55874">
    <property type="entry name" value="ATPase domain of HSP90 chaperone/DNA topoisomerase II/histidine kinase"/>
    <property type="match status" value="1"/>
</dbReference>
<evidence type="ECO:0000256" key="3">
    <source>
        <dbReference type="ARBA" id="ARBA00022553"/>
    </source>
</evidence>
<dbReference type="InterPro" id="IPR050428">
    <property type="entry name" value="TCS_sensor_his_kinase"/>
</dbReference>
<feature type="transmembrane region" description="Helical" evidence="7">
    <location>
        <begin position="329"/>
        <end position="351"/>
    </location>
</feature>
<keyword evidence="4" id="KW-0808">Transferase</keyword>
<feature type="region of interest" description="Disordered" evidence="6">
    <location>
        <begin position="1117"/>
        <end position="1149"/>
    </location>
</feature>
<feature type="region of interest" description="Disordered" evidence="6">
    <location>
        <begin position="650"/>
        <end position="1104"/>
    </location>
</feature>
<keyword evidence="5 9" id="KW-0418">Kinase</keyword>
<feature type="compositionally biased region" description="Basic and acidic residues" evidence="6">
    <location>
        <begin position="878"/>
        <end position="890"/>
    </location>
</feature>
<reference evidence="9 10" key="1">
    <citation type="submission" date="2018-06" db="EMBL/GenBank/DDBJ databases">
        <title>Genomic Encyclopedia of Type Strains, Phase IV (KMG-IV): sequencing the most valuable type-strain genomes for metagenomic binning, comparative biology and taxonomic classification.</title>
        <authorList>
            <person name="Goeker M."/>
        </authorList>
    </citation>
    <scope>NUCLEOTIDE SEQUENCE [LARGE SCALE GENOMIC DNA]</scope>
    <source>
        <strain evidence="9 10">DSM 44599</strain>
    </source>
</reference>
<keyword evidence="3" id="KW-0597">Phosphoprotein</keyword>
<evidence type="ECO:0000259" key="8">
    <source>
        <dbReference type="SMART" id="SM00387"/>
    </source>
</evidence>
<accession>A0A366D6K8</accession>
<keyword evidence="7" id="KW-0812">Transmembrane</keyword>
<dbReference type="PANTHER" id="PTHR45436">
    <property type="entry name" value="SENSOR HISTIDINE KINASE YKOH"/>
    <property type="match status" value="1"/>
</dbReference>
<keyword evidence="10" id="KW-1185">Reference proteome</keyword>
<organism evidence="9 10">
    <name type="scientific">Nocardia puris</name>
    <dbReference type="NCBI Taxonomy" id="208602"/>
    <lineage>
        <taxon>Bacteria</taxon>
        <taxon>Bacillati</taxon>
        <taxon>Actinomycetota</taxon>
        <taxon>Actinomycetes</taxon>
        <taxon>Mycobacteriales</taxon>
        <taxon>Nocardiaceae</taxon>
        <taxon>Nocardia</taxon>
    </lineage>
</organism>
<dbReference type="STRING" id="1210090.GCA_001613185_03867"/>
<gene>
    <name evidence="9" type="ORF">DFR74_114159</name>
</gene>
<protein>
    <recommendedName>
        <fullName evidence="2">histidine kinase</fullName>
        <ecNumber evidence="2">2.7.13.3</ecNumber>
    </recommendedName>
</protein>
<name>A0A366D6K8_9NOCA</name>
<feature type="compositionally biased region" description="Low complexity" evidence="6">
    <location>
        <begin position="849"/>
        <end position="860"/>
    </location>
</feature>
<dbReference type="RefSeq" id="WP_067510655.1">
    <property type="nucleotide sequence ID" value="NZ_QNRE01000014.1"/>
</dbReference>
<dbReference type="GO" id="GO:0000160">
    <property type="term" value="P:phosphorelay signal transduction system"/>
    <property type="evidence" value="ECO:0007669"/>
    <property type="project" value="TreeGrafter"/>
</dbReference>
<feature type="compositionally biased region" description="Polar residues" evidence="6">
    <location>
        <begin position="831"/>
        <end position="844"/>
    </location>
</feature>
<feature type="compositionally biased region" description="Low complexity" evidence="6">
    <location>
        <begin position="706"/>
        <end position="721"/>
    </location>
</feature>
<feature type="compositionally biased region" description="Gly residues" evidence="6">
    <location>
        <begin position="661"/>
        <end position="672"/>
    </location>
</feature>
<feature type="compositionally biased region" description="Polar residues" evidence="6">
    <location>
        <begin position="766"/>
        <end position="775"/>
    </location>
</feature>
<dbReference type="AlphaFoldDB" id="A0A366D6K8"/>
<keyword evidence="7" id="KW-1133">Transmembrane helix</keyword>
<dbReference type="InterPro" id="IPR036890">
    <property type="entry name" value="HATPase_C_sf"/>
</dbReference>
<comment type="caution">
    <text evidence="9">The sequence shown here is derived from an EMBL/GenBank/DDBJ whole genome shotgun (WGS) entry which is preliminary data.</text>
</comment>
<proteinExistence type="predicted"/>
<dbReference type="Gene3D" id="6.10.340.10">
    <property type="match status" value="1"/>
</dbReference>
<dbReference type="Pfam" id="PF08376">
    <property type="entry name" value="NIT"/>
    <property type="match status" value="1"/>
</dbReference>
<dbReference type="Pfam" id="PF02518">
    <property type="entry name" value="HATPase_c"/>
    <property type="match status" value="1"/>
</dbReference>
<evidence type="ECO:0000313" key="10">
    <source>
        <dbReference type="Proteomes" id="UP000252586"/>
    </source>
</evidence>
<dbReference type="Gene3D" id="3.30.565.10">
    <property type="entry name" value="Histidine kinase-like ATPase, C-terminal domain"/>
    <property type="match status" value="1"/>
</dbReference>
<evidence type="ECO:0000256" key="1">
    <source>
        <dbReference type="ARBA" id="ARBA00000085"/>
    </source>
</evidence>
<dbReference type="InterPro" id="IPR003594">
    <property type="entry name" value="HATPase_dom"/>
</dbReference>
<feature type="region of interest" description="Disordered" evidence="6">
    <location>
        <begin position="264"/>
        <end position="284"/>
    </location>
</feature>
<dbReference type="GO" id="GO:0005886">
    <property type="term" value="C:plasma membrane"/>
    <property type="evidence" value="ECO:0007669"/>
    <property type="project" value="TreeGrafter"/>
</dbReference>
<dbReference type="EMBL" id="QNRE01000014">
    <property type="protein sequence ID" value="RBO85616.1"/>
    <property type="molecule type" value="Genomic_DNA"/>
</dbReference>
<keyword evidence="7" id="KW-0472">Membrane</keyword>
<dbReference type="PANTHER" id="PTHR45436:SF5">
    <property type="entry name" value="SENSOR HISTIDINE KINASE TRCS"/>
    <property type="match status" value="1"/>
</dbReference>
<comment type="catalytic activity">
    <reaction evidence="1">
        <text>ATP + protein L-histidine = ADP + protein N-phospho-L-histidine.</text>
        <dbReference type="EC" id="2.7.13.3"/>
    </reaction>
</comment>
<evidence type="ECO:0000256" key="5">
    <source>
        <dbReference type="ARBA" id="ARBA00022777"/>
    </source>
</evidence>
<dbReference type="EC" id="2.7.13.3" evidence="2"/>
<evidence type="ECO:0000256" key="2">
    <source>
        <dbReference type="ARBA" id="ARBA00012438"/>
    </source>
</evidence>
<evidence type="ECO:0000256" key="6">
    <source>
        <dbReference type="SAM" id="MobiDB-lite"/>
    </source>
</evidence>
<dbReference type="GO" id="GO:0004673">
    <property type="term" value="F:protein histidine kinase activity"/>
    <property type="evidence" value="ECO:0007669"/>
    <property type="project" value="UniProtKB-EC"/>
</dbReference>
<sequence length="1149" mass="117848">MLRAPLGVRTRLLAIVLIPSLALMSIGVVTAWQSVTDSRTAKDWAEMAGATTTPAIRMVEAVQDERRATVLHLAGDPEATAALPVIRQNTDRALAALTARGDVAAALRPDLEAEIVGYQTQYAQLPALRGGIDGGAVPADQVFALFSETVDTLVHITLMASGVAPDADLAVELYKAMHPLRAAEAISRASTLGAAALLTDGFTEAERVQFDGYIGDSRGEIAYARSVLVGARQEQLQATLASPAWGQLVAMEDAIMLRGIDVESDDTSGAGRQSRTTQSTETEPLPLGAAEWQQAATTVRSELLKLWEDQSRDQHRIAAAEGAELEREALWGGAVVLLIALLAFLAALLLANRFVGRMQKLRRDTLELADEQLPETIRKLGEGGAAEGDVEIARLEFGRDEIGQVADAFNRAHRAAVAAAVAESKTRAGVASVFLNIAHRSQVMVHRQLVLLDKAERQEENPERLDLLFQLDHLATRARRNAENLVILGGEQPGRRYRNPVPLIDVVRSAVAESLDYTRIHTGKLPDVRVSGVAVTDLIHLIAELTDNATAFSPPESRVEVAGVPVGKGIALEIIDQGLGMSEAELAERNALLGDPPDFSVATLSGDARLGLFVVAKLAVRHGISVRLTESDYGGVKAIVLVPTALLTTESTPDEPLTPPGGAGGYGPGSGAGTATAVAEPRTEVRVEAAPPSDGRPALPRRRRQGAPGAEPAPYGAAYAETSAPKADSGSNAPTVAGDSTAQGSVSSEDRGASIESVAQIPPTPGTSAEPTDQDTAMGDARPALPRRNAKSSAAESDPKATPAREGDSVSGADDAGSEGSGPSAGAAVTGESTSTAGRQTAQVDDQLASGASTTDAASAVHGGGTLDLPGATTGRPDGSETHSGAEGESHGAVAGSGVDAGNEGEPARSGTNATRESADPADTGNTAASALGSADPANIGDAIAPTRRFADPAGTGNTTTPEHESADPAGTVGREARAVGESAPAGSDSARSASAPGTGAADGFRSGWALADPDATDDGPDSGAPAADHESGPAQLDAPSGAATTDDGWTLAQPGETTAQSGWVRHRAGNIGGSGAFGPAVPVTPTAGPGSSYTAPGGVRGRTAEQARDLMAAIEIGTRQGRRKRVDVNPTETEHNPQEGAGDDLQAP</sequence>
<evidence type="ECO:0000256" key="7">
    <source>
        <dbReference type="SAM" id="Phobius"/>
    </source>
</evidence>
<evidence type="ECO:0000256" key="4">
    <source>
        <dbReference type="ARBA" id="ARBA00022679"/>
    </source>
</evidence>
<feature type="compositionally biased region" description="Basic and acidic residues" evidence="6">
    <location>
        <begin position="797"/>
        <end position="808"/>
    </location>
</feature>
<feature type="domain" description="Histidine kinase/HSP90-like ATPase" evidence="8">
    <location>
        <begin position="533"/>
        <end position="646"/>
    </location>
</feature>
<dbReference type="SMART" id="SM00387">
    <property type="entry name" value="HATPase_c"/>
    <property type="match status" value="1"/>
</dbReference>
<feature type="compositionally biased region" description="Polar residues" evidence="6">
    <location>
        <begin position="270"/>
        <end position="282"/>
    </location>
</feature>
<dbReference type="InterPro" id="IPR013587">
    <property type="entry name" value="Nitrate/nitrite_sensing"/>
</dbReference>
<dbReference type="Proteomes" id="UP000252586">
    <property type="component" value="Unassembled WGS sequence"/>
</dbReference>